<keyword evidence="1" id="KW-0732">Signal</keyword>
<gene>
    <name evidence="2" type="ORF">BD289DRAFT_45813</name>
</gene>
<dbReference type="Proteomes" id="UP000241462">
    <property type="component" value="Unassembled WGS sequence"/>
</dbReference>
<dbReference type="AlphaFoldDB" id="A0A2T3A1E6"/>
<dbReference type="EMBL" id="KZ678510">
    <property type="protein sequence ID" value="PSR81075.1"/>
    <property type="molecule type" value="Genomic_DNA"/>
</dbReference>
<accession>A0A2T3A1E6</accession>
<feature type="signal peptide" evidence="1">
    <location>
        <begin position="1"/>
        <end position="20"/>
    </location>
</feature>
<name>A0A2T3A1E6_9PEZI</name>
<sequence>MLLTLRFYPFPLGFCVVCACLSVENVQRLVALSKSCQNPLDHLQRFPHQCGFRLAKICVLCSPSIKLLKRGPSIPHRRTVLTHPSCLGPSQVQESL</sequence>
<evidence type="ECO:0008006" key="4">
    <source>
        <dbReference type="Google" id="ProtNLM"/>
    </source>
</evidence>
<evidence type="ECO:0000256" key="1">
    <source>
        <dbReference type="SAM" id="SignalP"/>
    </source>
</evidence>
<feature type="chain" id="PRO_5015395064" description="Secreted protein" evidence="1">
    <location>
        <begin position="21"/>
        <end position="96"/>
    </location>
</feature>
<proteinExistence type="predicted"/>
<protein>
    <recommendedName>
        <fullName evidence="4">Secreted protein</fullName>
    </recommendedName>
</protein>
<organism evidence="2 3">
    <name type="scientific">Coniella lustricola</name>
    <dbReference type="NCBI Taxonomy" id="2025994"/>
    <lineage>
        <taxon>Eukaryota</taxon>
        <taxon>Fungi</taxon>
        <taxon>Dikarya</taxon>
        <taxon>Ascomycota</taxon>
        <taxon>Pezizomycotina</taxon>
        <taxon>Sordariomycetes</taxon>
        <taxon>Sordariomycetidae</taxon>
        <taxon>Diaporthales</taxon>
        <taxon>Schizoparmaceae</taxon>
        <taxon>Coniella</taxon>
    </lineage>
</organism>
<evidence type="ECO:0000313" key="2">
    <source>
        <dbReference type="EMBL" id="PSR81075.1"/>
    </source>
</evidence>
<evidence type="ECO:0000313" key="3">
    <source>
        <dbReference type="Proteomes" id="UP000241462"/>
    </source>
</evidence>
<dbReference type="PROSITE" id="PS51257">
    <property type="entry name" value="PROKAR_LIPOPROTEIN"/>
    <property type="match status" value="1"/>
</dbReference>
<dbReference type="InParanoid" id="A0A2T3A1E6"/>
<keyword evidence="3" id="KW-1185">Reference proteome</keyword>
<reference evidence="2 3" key="1">
    <citation type="journal article" date="2018" name="Mycol. Prog.">
        <title>Coniella lustricola, a new species from submerged detritus.</title>
        <authorList>
            <person name="Raudabaugh D.B."/>
            <person name="Iturriaga T."/>
            <person name="Carver A."/>
            <person name="Mondo S."/>
            <person name="Pangilinan J."/>
            <person name="Lipzen A."/>
            <person name="He G."/>
            <person name="Amirebrahimi M."/>
            <person name="Grigoriev I.V."/>
            <person name="Miller A.N."/>
        </authorList>
    </citation>
    <scope>NUCLEOTIDE SEQUENCE [LARGE SCALE GENOMIC DNA]</scope>
    <source>
        <strain evidence="2 3">B22-T-1</strain>
    </source>
</reference>